<dbReference type="EnsemblMetazoa" id="G14330.3">
    <property type="protein sequence ID" value="G14330.3:cds"/>
    <property type="gene ID" value="G14330"/>
</dbReference>
<organism evidence="8 9">
    <name type="scientific">Magallana gigas</name>
    <name type="common">Pacific oyster</name>
    <name type="synonym">Crassostrea gigas</name>
    <dbReference type="NCBI Taxonomy" id="29159"/>
    <lineage>
        <taxon>Eukaryota</taxon>
        <taxon>Metazoa</taxon>
        <taxon>Spiralia</taxon>
        <taxon>Lophotrochozoa</taxon>
        <taxon>Mollusca</taxon>
        <taxon>Bivalvia</taxon>
        <taxon>Autobranchia</taxon>
        <taxon>Pteriomorphia</taxon>
        <taxon>Ostreida</taxon>
        <taxon>Ostreoidea</taxon>
        <taxon>Ostreidae</taxon>
        <taxon>Magallana</taxon>
    </lineage>
</organism>
<keyword evidence="9" id="KW-1185">Reference proteome</keyword>
<dbReference type="Pfam" id="PF01398">
    <property type="entry name" value="JAB"/>
    <property type="match status" value="1"/>
</dbReference>
<evidence type="ECO:0000313" key="8">
    <source>
        <dbReference type="EnsemblMetazoa" id="G14330.3:cds"/>
    </source>
</evidence>
<name>A0A8W8IJM9_MAGGI</name>
<dbReference type="Gene3D" id="3.40.140.10">
    <property type="entry name" value="Cytidine Deaminase, domain 2"/>
    <property type="match status" value="1"/>
</dbReference>
<evidence type="ECO:0000256" key="3">
    <source>
        <dbReference type="ARBA" id="ARBA00022490"/>
    </source>
</evidence>
<comment type="similarity">
    <text evidence="1 6">Belongs to the peptidase M67A family. CSN6 subfamily.</text>
</comment>
<evidence type="ECO:0000256" key="2">
    <source>
        <dbReference type="ARBA" id="ARBA00014871"/>
    </source>
</evidence>
<keyword evidence="5 6" id="KW-0539">Nucleus</keyword>
<dbReference type="PANTHER" id="PTHR10540">
    <property type="entry name" value="EUKARYOTIC TRANSLATION INITIATION FACTOR 3 SUBUNIT F-RELATED"/>
    <property type="match status" value="1"/>
</dbReference>
<dbReference type="GO" id="GO:0005737">
    <property type="term" value="C:cytoplasm"/>
    <property type="evidence" value="ECO:0007669"/>
    <property type="project" value="UniProtKB-SubCell"/>
</dbReference>
<evidence type="ECO:0000259" key="7">
    <source>
        <dbReference type="PROSITE" id="PS50249"/>
    </source>
</evidence>
<comment type="subcellular location">
    <subcellularLocation>
        <location evidence="6">Cytoplasm</location>
    </subcellularLocation>
    <subcellularLocation>
        <location evidence="6">Nucleus</location>
    </subcellularLocation>
</comment>
<keyword evidence="4 6" id="KW-0736">Signalosome</keyword>
<dbReference type="Proteomes" id="UP000005408">
    <property type="component" value="Unassembled WGS sequence"/>
</dbReference>
<dbReference type="GO" id="GO:0008180">
    <property type="term" value="C:COP9 signalosome"/>
    <property type="evidence" value="ECO:0007669"/>
    <property type="project" value="UniProtKB-UniRule"/>
</dbReference>
<dbReference type="InterPro" id="IPR024969">
    <property type="entry name" value="EIF3F/CSN6-like_C"/>
</dbReference>
<dbReference type="SMART" id="SM00232">
    <property type="entry name" value="JAB_MPN"/>
    <property type="match status" value="1"/>
</dbReference>
<sequence>MCTRKDMAGKMEVDGPGGGVMASTSCPGSVSVSLHPLVIMNISEHWTRVRAQEGKPTQVLGAVIGKQKGRKIEVMNSFELLFDLIEGEIIVNMEYYNTKEEQFKQVFSDLDFLGWYSTGDTPTSSDIKIHKQICQINESPIFVRLNPLARQSDLPVTIFESVIDLVNNEATMLFVELQYTLATEEAERIGVDHVARMSTSDAGEGSSVAEHLIAQHSSIKMLHSRVKLILEYIKAVQSGEVPKNHDILREAYSLCYRLPVLNTPKFKEDFYNQCNDVCLMAYLGTITKGCNTINQFVNKFNVMYDRQGMGRRMRGLFF</sequence>
<dbReference type="GO" id="GO:0000338">
    <property type="term" value="P:protein deneddylation"/>
    <property type="evidence" value="ECO:0007669"/>
    <property type="project" value="InterPro"/>
</dbReference>
<evidence type="ECO:0000256" key="6">
    <source>
        <dbReference type="RuleBase" id="RU367006"/>
    </source>
</evidence>
<dbReference type="PROSITE" id="PS50249">
    <property type="entry name" value="MPN"/>
    <property type="match status" value="1"/>
</dbReference>
<dbReference type="FunFam" id="3.40.140.10:FF:000017">
    <property type="entry name" value="COP9 signalosome complex subunit 6"/>
    <property type="match status" value="1"/>
</dbReference>
<dbReference type="PANTHER" id="PTHR10540:SF8">
    <property type="entry name" value="COP9 SIGNALOSOME COMPLEX SUBUNIT 6"/>
    <property type="match status" value="1"/>
</dbReference>
<dbReference type="CDD" id="cd08063">
    <property type="entry name" value="MPN_CSN6"/>
    <property type="match status" value="1"/>
</dbReference>
<dbReference type="AlphaFoldDB" id="A0A8W8IJM9"/>
<dbReference type="InterPro" id="IPR033859">
    <property type="entry name" value="MPN_CSN6"/>
</dbReference>
<keyword evidence="3 6" id="KW-0963">Cytoplasm</keyword>
<evidence type="ECO:0000313" key="9">
    <source>
        <dbReference type="Proteomes" id="UP000005408"/>
    </source>
</evidence>
<evidence type="ECO:0000256" key="5">
    <source>
        <dbReference type="ARBA" id="ARBA00023242"/>
    </source>
</evidence>
<dbReference type="InterPro" id="IPR000555">
    <property type="entry name" value="JAMM/MPN+_dom"/>
</dbReference>
<reference evidence="8" key="1">
    <citation type="submission" date="2022-08" db="UniProtKB">
        <authorList>
            <consortium name="EnsemblMetazoa"/>
        </authorList>
    </citation>
    <scope>IDENTIFICATION</scope>
    <source>
        <strain evidence="8">05x7-T-G4-1.051#20</strain>
    </source>
</reference>
<protein>
    <recommendedName>
        <fullName evidence="2 6">COP9 signalosome complex subunit 6</fullName>
    </recommendedName>
</protein>
<proteinExistence type="inferred from homology"/>
<dbReference type="InterPro" id="IPR037518">
    <property type="entry name" value="MPN"/>
</dbReference>
<evidence type="ECO:0000256" key="4">
    <source>
        <dbReference type="ARBA" id="ARBA00022790"/>
    </source>
</evidence>
<accession>A0A8W8IJM9</accession>
<dbReference type="GO" id="GO:0008237">
    <property type="term" value="F:metallopeptidase activity"/>
    <property type="evidence" value="ECO:0007669"/>
    <property type="project" value="InterPro"/>
</dbReference>
<comment type="function">
    <text evidence="6">Component of the COP9 signalosome complex (CSN), a complex involved in various cellular and developmental processes.</text>
</comment>
<feature type="domain" description="MPN" evidence="7">
    <location>
        <begin position="32"/>
        <end position="165"/>
    </location>
</feature>
<dbReference type="Pfam" id="PF13012">
    <property type="entry name" value="MitMem_reg"/>
    <property type="match status" value="1"/>
</dbReference>
<evidence type="ECO:0000256" key="1">
    <source>
        <dbReference type="ARBA" id="ARBA00010893"/>
    </source>
</evidence>
<dbReference type="PROSITE" id="PS51257">
    <property type="entry name" value="PROKAR_LIPOPROTEIN"/>
    <property type="match status" value="1"/>
</dbReference>